<evidence type="ECO:0000256" key="3">
    <source>
        <dbReference type="ARBA" id="ARBA00011209"/>
    </source>
</evidence>
<dbReference type="NCBIfam" id="NF045760">
    <property type="entry name" value="YtpR"/>
    <property type="match status" value="1"/>
</dbReference>
<keyword evidence="21" id="KW-1185">Reference proteome</keyword>
<evidence type="ECO:0000256" key="1">
    <source>
        <dbReference type="ARBA" id="ARBA00004496"/>
    </source>
</evidence>
<dbReference type="PANTHER" id="PTHR10947">
    <property type="entry name" value="PHENYLALANYL-TRNA SYNTHETASE BETA CHAIN AND LEUCINE-RICH REPEAT-CONTAINING PROTEIN 47"/>
    <property type="match status" value="1"/>
</dbReference>
<dbReference type="Gene3D" id="3.50.40.10">
    <property type="entry name" value="Phenylalanyl-trna Synthetase, Chain B, domain 3"/>
    <property type="match status" value="1"/>
</dbReference>
<keyword evidence="7 15" id="KW-0479">Metal-binding</keyword>
<dbReference type="GO" id="GO:0009328">
    <property type="term" value="C:phenylalanine-tRNA ligase complex"/>
    <property type="evidence" value="ECO:0007669"/>
    <property type="project" value="TreeGrafter"/>
</dbReference>
<dbReference type="InterPro" id="IPR004532">
    <property type="entry name" value="Phe-tRNA-ligase_IIc_bsu_bact"/>
</dbReference>
<keyword evidence="8 15" id="KW-0547">Nucleotide-binding</keyword>
<dbReference type="GO" id="GO:0000287">
    <property type="term" value="F:magnesium ion binding"/>
    <property type="evidence" value="ECO:0007669"/>
    <property type="project" value="UniProtKB-UniRule"/>
</dbReference>
<keyword evidence="9 15" id="KW-0067">ATP-binding</keyword>
<evidence type="ECO:0000256" key="5">
    <source>
        <dbReference type="ARBA" id="ARBA00022555"/>
    </source>
</evidence>
<evidence type="ECO:0000256" key="13">
    <source>
        <dbReference type="ARBA" id="ARBA00023146"/>
    </source>
</evidence>
<dbReference type="SMART" id="SM00873">
    <property type="entry name" value="B3_4"/>
    <property type="match status" value="1"/>
</dbReference>
<dbReference type="FunFam" id="3.30.56.10:FF:000002">
    <property type="entry name" value="Phenylalanine--tRNA ligase beta subunit"/>
    <property type="match status" value="1"/>
</dbReference>
<dbReference type="InterPro" id="IPR045060">
    <property type="entry name" value="Phe-tRNA-ligase_IIc_bsu"/>
</dbReference>
<evidence type="ECO:0000256" key="7">
    <source>
        <dbReference type="ARBA" id="ARBA00022723"/>
    </source>
</evidence>
<keyword evidence="4 15" id="KW-0963">Cytoplasm</keyword>
<feature type="domain" description="TRNA-binding" evidence="17">
    <location>
        <begin position="39"/>
        <end position="147"/>
    </location>
</feature>
<evidence type="ECO:0000256" key="9">
    <source>
        <dbReference type="ARBA" id="ARBA00022840"/>
    </source>
</evidence>
<dbReference type="CDD" id="cd00769">
    <property type="entry name" value="PheRS_beta_core"/>
    <property type="match status" value="1"/>
</dbReference>
<feature type="binding site" evidence="15">
    <location>
        <position position="453"/>
    </location>
    <ligand>
        <name>Mg(2+)</name>
        <dbReference type="ChEBI" id="CHEBI:18420"/>
        <note>shared with alpha subunit</note>
    </ligand>
</feature>
<dbReference type="InterPro" id="IPR020825">
    <property type="entry name" value="Phe-tRNA_synthase-like_B3/B4"/>
</dbReference>
<dbReference type="OrthoDB" id="9805455at2"/>
<dbReference type="InterPro" id="IPR002547">
    <property type="entry name" value="tRNA-bd_dom"/>
</dbReference>
<evidence type="ECO:0000256" key="11">
    <source>
        <dbReference type="ARBA" id="ARBA00022884"/>
    </source>
</evidence>
<accession>A0A090BU42</accession>
<dbReference type="Pfam" id="PF03484">
    <property type="entry name" value="B5"/>
    <property type="match status" value="1"/>
</dbReference>
<feature type="binding site" evidence="15">
    <location>
        <position position="459"/>
    </location>
    <ligand>
        <name>Mg(2+)</name>
        <dbReference type="ChEBI" id="CHEBI:18420"/>
        <note>shared with alpha subunit</note>
    </ligand>
</feature>
<dbReference type="InterPro" id="IPR033714">
    <property type="entry name" value="tRNA_bind_bactPheRS"/>
</dbReference>
<dbReference type="InterPro" id="IPR041616">
    <property type="entry name" value="PheRS_beta_core"/>
</dbReference>
<dbReference type="InterPro" id="IPR005121">
    <property type="entry name" value="Fdx_antiC-bd"/>
</dbReference>
<evidence type="ECO:0000259" key="19">
    <source>
        <dbReference type="PROSITE" id="PS51483"/>
    </source>
</evidence>
<dbReference type="FunFam" id="3.30.930.10:FF:000022">
    <property type="entry name" value="Phenylalanine--tRNA ligase beta subunit"/>
    <property type="match status" value="1"/>
</dbReference>
<evidence type="ECO:0000256" key="16">
    <source>
        <dbReference type="PROSITE-ProRule" id="PRU00209"/>
    </source>
</evidence>
<dbReference type="SUPFAM" id="SSF46955">
    <property type="entry name" value="Putative DNA-binding domain"/>
    <property type="match status" value="1"/>
</dbReference>
<dbReference type="PROSITE" id="PS50886">
    <property type="entry name" value="TRBD"/>
    <property type="match status" value="1"/>
</dbReference>
<dbReference type="GO" id="GO:0004826">
    <property type="term" value="F:phenylalanine-tRNA ligase activity"/>
    <property type="evidence" value="ECO:0007669"/>
    <property type="project" value="UniProtKB-UniRule"/>
</dbReference>
<evidence type="ECO:0000256" key="6">
    <source>
        <dbReference type="ARBA" id="ARBA00022598"/>
    </source>
</evidence>
<dbReference type="NCBIfam" id="TIGR00472">
    <property type="entry name" value="pheT_bact"/>
    <property type="match status" value="1"/>
</dbReference>
<evidence type="ECO:0000256" key="2">
    <source>
        <dbReference type="ARBA" id="ARBA00008653"/>
    </source>
</evidence>
<dbReference type="FunFam" id="3.50.40.10:FF:000001">
    <property type="entry name" value="Phenylalanine--tRNA ligase beta subunit"/>
    <property type="match status" value="1"/>
</dbReference>
<dbReference type="SMART" id="SM00896">
    <property type="entry name" value="FDX-ACB"/>
    <property type="match status" value="1"/>
</dbReference>
<comment type="subcellular location">
    <subcellularLocation>
        <location evidence="1 15">Cytoplasm</location>
    </subcellularLocation>
</comment>
<dbReference type="STRING" id="40754.THII_0154"/>
<dbReference type="PANTHER" id="PTHR10947:SF0">
    <property type="entry name" value="PHENYLALANINE--TRNA LIGASE BETA SUBUNIT"/>
    <property type="match status" value="1"/>
</dbReference>
<evidence type="ECO:0000256" key="10">
    <source>
        <dbReference type="ARBA" id="ARBA00022842"/>
    </source>
</evidence>
<comment type="similarity">
    <text evidence="2 15">Belongs to the phenylalanyl-tRNA synthetase beta subunit family. Type 1 subfamily.</text>
</comment>
<dbReference type="Pfam" id="PF01588">
    <property type="entry name" value="tRNA_bind"/>
    <property type="match status" value="1"/>
</dbReference>
<dbReference type="Proteomes" id="UP000031623">
    <property type="component" value="Chromosome"/>
</dbReference>
<dbReference type="SUPFAM" id="SSF56037">
    <property type="entry name" value="PheT/TilS domain"/>
    <property type="match status" value="1"/>
</dbReference>
<evidence type="ECO:0000256" key="8">
    <source>
        <dbReference type="ARBA" id="ARBA00022741"/>
    </source>
</evidence>
<dbReference type="InterPro" id="IPR045864">
    <property type="entry name" value="aa-tRNA-synth_II/BPL/LPL"/>
</dbReference>
<organism evidence="20 21">
    <name type="scientific">Thioploca ingrica</name>
    <dbReference type="NCBI Taxonomy" id="40754"/>
    <lineage>
        <taxon>Bacteria</taxon>
        <taxon>Pseudomonadati</taxon>
        <taxon>Pseudomonadota</taxon>
        <taxon>Gammaproteobacteria</taxon>
        <taxon>Thiotrichales</taxon>
        <taxon>Thiotrichaceae</taxon>
        <taxon>Thioploca</taxon>
    </lineage>
</organism>
<feature type="binding site" evidence="15">
    <location>
        <position position="463"/>
    </location>
    <ligand>
        <name>Mg(2+)</name>
        <dbReference type="ChEBI" id="CHEBI:18420"/>
        <note>shared with alpha subunit</note>
    </ligand>
</feature>
<dbReference type="GO" id="GO:0000049">
    <property type="term" value="F:tRNA binding"/>
    <property type="evidence" value="ECO:0007669"/>
    <property type="project" value="UniProtKB-UniRule"/>
</dbReference>
<dbReference type="AlphaFoldDB" id="A0A090BU42"/>
<keyword evidence="12 15" id="KW-0648">Protein biosynthesis</keyword>
<dbReference type="Gene3D" id="2.40.50.140">
    <property type="entry name" value="Nucleic acid-binding proteins"/>
    <property type="match status" value="1"/>
</dbReference>
<dbReference type="GO" id="GO:0006432">
    <property type="term" value="P:phenylalanyl-tRNA aminoacylation"/>
    <property type="evidence" value="ECO:0007669"/>
    <property type="project" value="UniProtKB-UniRule"/>
</dbReference>
<sequence length="796" mass="87715">MKFSENWLREWVNPQLSTAELVQRLTMSGLEVDQVESVAIDFNQVVVGEVVTVTAHPDAHKLTICQVNVGGDQLLSIVCGASNVQSSMRVPTALIGARLGDLEIKKSSLRGITSEGMLCSAKELGLADSSEGLMSLPQDAPIGEDLRRYLQLEDVSMALDLTPNRGDCLSVAGIAREVGLLTRCSITSPDFSPVSATITDTLPVTLYHSAACPRYVGRIIKNINGQAITPLWIRERLRRSGLRSISAVVDVTNYVLLELGQPMHAFDLSKLVQGIQVRMAQPGESLTLLDEQTVTLDAQTLVIADHQQPIAMAGIMGGKASAVSASTQALFLESAFFAPQFAVGGARRYGLHTDSSHRFERGVDPQLQRHAMERATALLLSIVGGQPGPIIEVTVNNDLPVIPTILLRSTRIKRLLGQTLPVNEVTDILMRLGMTIVPQDDSWQVQPPSFRFDLTQEVDLIEELARVHGYNQLPSHLPWSQLTMHSQPSITVEQLQAVLIQRDYQEAITYSFVDSQLQQQLNPDAAAITLANPITSDMAVMRTTLWTGLLQILLYNQKRQQSRVRLFETGLRFIYAADQTLIQEQMIAGVVTGTRWPEQWGERAQQVDFFDVKSDIATLFHYVSINGGGATPEHYHFISTTHPALHPGQAAAIYREQEWIGFFGALHPSLMQTLEITAPVYLFELRVVPLCQTYPIKFKEISKYPSIRRDLAMVVDQAVSAAKIVATIRQTAGELLIDCQLFDLYQGKGIEAGKKSLAIGLIFQAVSRNLTESEVDTLIGQILSTLEQSLGAKLRK</sequence>
<dbReference type="KEGG" id="tig:THII_0154"/>
<name>A0A090BU42_9GAMM</name>
<dbReference type="Gene3D" id="3.30.56.10">
    <property type="match status" value="2"/>
</dbReference>
<dbReference type="PROSITE" id="PS51483">
    <property type="entry name" value="B5"/>
    <property type="match status" value="1"/>
</dbReference>
<keyword evidence="11 16" id="KW-0694">RNA-binding</keyword>
<evidence type="ECO:0000259" key="18">
    <source>
        <dbReference type="PROSITE" id="PS51447"/>
    </source>
</evidence>
<comment type="cofactor">
    <cofactor evidence="15">
        <name>Mg(2+)</name>
        <dbReference type="ChEBI" id="CHEBI:18420"/>
    </cofactor>
    <text evidence="15">Binds 2 magnesium ions per tetramer.</text>
</comment>
<comment type="catalytic activity">
    <reaction evidence="14 15">
        <text>tRNA(Phe) + L-phenylalanine + ATP = L-phenylalanyl-tRNA(Phe) + AMP + diphosphate + H(+)</text>
        <dbReference type="Rhea" id="RHEA:19413"/>
        <dbReference type="Rhea" id="RHEA-COMP:9668"/>
        <dbReference type="Rhea" id="RHEA-COMP:9699"/>
        <dbReference type="ChEBI" id="CHEBI:15378"/>
        <dbReference type="ChEBI" id="CHEBI:30616"/>
        <dbReference type="ChEBI" id="CHEBI:33019"/>
        <dbReference type="ChEBI" id="CHEBI:58095"/>
        <dbReference type="ChEBI" id="CHEBI:78442"/>
        <dbReference type="ChEBI" id="CHEBI:78531"/>
        <dbReference type="ChEBI" id="CHEBI:456215"/>
        <dbReference type="EC" id="6.1.1.20"/>
    </reaction>
</comment>
<evidence type="ECO:0000259" key="17">
    <source>
        <dbReference type="PROSITE" id="PS50886"/>
    </source>
</evidence>
<dbReference type="CDD" id="cd02796">
    <property type="entry name" value="tRNA_bind_bactPheRS"/>
    <property type="match status" value="1"/>
</dbReference>
<dbReference type="Pfam" id="PF03483">
    <property type="entry name" value="B3_4"/>
    <property type="match status" value="1"/>
</dbReference>
<dbReference type="SMART" id="SM00874">
    <property type="entry name" value="B5"/>
    <property type="match status" value="1"/>
</dbReference>
<dbReference type="EMBL" id="AP014633">
    <property type="protein sequence ID" value="BAP54451.1"/>
    <property type="molecule type" value="Genomic_DNA"/>
</dbReference>
<dbReference type="InterPro" id="IPR005147">
    <property type="entry name" value="tRNA_synthase_B5-dom"/>
</dbReference>
<protein>
    <recommendedName>
        <fullName evidence="15">Phenylalanine--tRNA ligase beta subunit</fullName>
        <ecNumber evidence="15">6.1.1.20</ecNumber>
    </recommendedName>
    <alternativeName>
        <fullName evidence="15">Phenylalanyl-tRNA synthetase beta subunit</fullName>
        <shortName evidence="15">PheRS</shortName>
    </alternativeName>
</protein>
<proteinExistence type="inferred from homology"/>
<feature type="domain" description="B5" evidence="19">
    <location>
        <begin position="400"/>
        <end position="475"/>
    </location>
</feature>
<dbReference type="InterPro" id="IPR012340">
    <property type="entry name" value="NA-bd_OB-fold"/>
</dbReference>
<dbReference type="InterPro" id="IPR009061">
    <property type="entry name" value="DNA-bd_dom_put_sf"/>
</dbReference>
<dbReference type="FunFam" id="2.40.50.140:FF:000045">
    <property type="entry name" value="Phenylalanine--tRNA ligase beta subunit"/>
    <property type="match status" value="1"/>
</dbReference>
<dbReference type="SUPFAM" id="SSF54991">
    <property type="entry name" value="Anticodon-binding domain of PheRS"/>
    <property type="match status" value="1"/>
</dbReference>
<dbReference type="GO" id="GO:0005524">
    <property type="term" value="F:ATP binding"/>
    <property type="evidence" value="ECO:0007669"/>
    <property type="project" value="UniProtKB-UniRule"/>
</dbReference>
<keyword evidence="10 15" id="KW-0460">Magnesium</keyword>
<evidence type="ECO:0000256" key="15">
    <source>
        <dbReference type="HAMAP-Rule" id="MF_00283"/>
    </source>
</evidence>
<evidence type="ECO:0000256" key="12">
    <source>
        <dbReference type="ARBA" id="ARBA00022917"/>
    </source>
</evidence>
<dbReference type="Pfam" id="PF17759">
    <property type="entry name" value="tRNA_synthFbeta"/>
    <property type="match status" value="1"/>
</dbReference>
<dbReference type="InterPro" id="IPR036690">
    <property type="entry name" value="Fdx_antiC-bd_sf"/>
</dbReference>
<dbReference type="Gene3D" id="3.30.70.380">
    <property type="entry name" value="Ferrodoxin-fold anticodon-binding domain"/>
    <property type="match status" value="1"/>
</dbReference>
<dbReference type="FunFam" id="3.30.70.380:FF:000001">
    <property type="entry name" value="Phenylalanine--tRNA ligase beta subunit"/>
    <property type="match status" value="1"/>
</dbReference>
<dbReference type="HOGENOM" id="CLU_016891_0_0_6"/>
<dbReference type="SUPFAM" id="SSF50249">
    <property type="entry name" value="Nucleic acid-binding proteins"/>
    <property type="match status" value="1"/>
</dbReference>
<dbReference type="HAMAP" id="MF_00283">
    <property type="entry name" value="Phe_tRNA_synth_beta1"/>
    <property type="match status" value="1"/>
</dbReference>
<dbReference type="SUPFAM" id="SSF55681">
    <property type="entry name" value="Class II aaRS and biotin synthetases"/>
    <property type="match status" value="1"/>
</dbReference>
<dbReference type="PROSITE" id="PS51447">
    <property type="entry name" value="FDX_ACB"/>
    <property type="match status" value="1"/>
</dbReference>
<feature type="binding site" evidence="15">
    <location>
        <position position="462"/>
    </location>
    <ligand>
        <name>Mg(2+)</name>
        <dbReference type="ChEBI" id="CHEBI:18420"/>
        <note>shared with alpha subunit</note>
    </ligand>
</feature>
<reference evidence="20 21" key="1">
    <citation type="journal article" date="2014" name="ISME J.">
        <title>Ecophysiology of Thioploca ingrica as revealed by the complete genome sequence supplemented with proteomic evidence.</title>
        <authorList>
            <person name="Kojima H."/>
            <person name="Ogura Y."/>
            <person name="Yamamoto N."/>
            <person name="Togashi T."/>
            <person name="Mori H."/>
            <person name="Watanabe T."/>
            <person name="Nemoto F."/>
            <person name="Kurokawa K."/>
            <person name="Hayashi T."/>
            <person name="Fukui M."/>
        </authorList>
    </citation>
    <scope>NUCLEOTIDE SEQUENCE [LARGE SCALE GENOMIC DNA]</scope>
</reference>
<feature type="domain" description="FDX-ACB" evidence="18">
    <location>
        <begin position="702"/>
        <end position="795"/>
    </location>
</feature>
<evidence type="ECO:0000313" key="21">
    <source>
        <dbReference type="Proteomes" id="UP000031623"/>
    </source>
</evidence>
<keyword evidence="6 15" id="KW-0436">Ligase</keyword>
<evidence type="ECO:0000256" key="4">
    <source>
        <dbReference type="ARBA" id="ARBA00022490"/>
    </source>
</evidence>
<gene>
    <name evidence="15" type="primary">pheT</name>
    <name evidence="20" type="ORF">THII_0154</name>
</gene>
<comment type="subunit">
    <text evidence="3 15">Tetramer of two alpha and two beta subunits.</text>
</comment>
<dbReference type="EC" id="6.1.1.20" evidence="15"/>
<evidence type="ECO:0000313" key="20">
    <source>
        <dbReference type="EMBL" id="BAP54451.1"/>
    </source>
</evidence>
<keyword evidence="13 15" id="KW-0030">Aminoacyl-tRNA synthetase</keyword>
<evidence type="ECO:0000256" key="14">
    <source>
        <dbReference type="ARBA" id="ARBA00049255"/>
    </source>
</evidence>
<dbReference type="InterPro" id="IPR005146">
    <property type="entry name" value="B3/B4_tRNA-bd"/>
</dbReference>
<dbReference type="Pfam" id="PF03147">
    <property type="entry name" value="FDX-ACB"/>
    <property type="match status" value="1"/>
</dbReference>
<keyword evidence="5 16" id="KW-0820">tRNA-binding</keyword>
<dbReference type="Gene3D" id="3.30.930.10">
    <property type="entry name" value="Bira Bifunctional Protein, Domain 2"/>
    <property type="match status" value="1"/>
</dbReference>